<dbReference type="EMBL" id="JAVDYD010000001">
    <property type="protein sequence ID" value="MDR7336775.1"/>
    <property type="molecule type" value="Genomic_DNA"/>
</dbReference>
<keyword evidence="2" id="KW-1185">Reference proteome</keyword>
<organism evidence="1 2">
    <name type="scientific">Glycomyces lechevalierae</name>
    <dbReference type="NCBI Taxonomy" id="256034"/>
    <lineage>
        <taxon>Bacteria</taxon>
        <taxon>Bacillati</taxon>
        <taxon>Actinomycetota</taxon>
        <taxon>Actinomycetes</taxon>
        <taxon>Glycomycetales</taxon>
        <taxon>Glycomycetaceae</taxon>
        <taxon>Glycomyces</taxon>
    </lineage>
</organism>
<gene>
    <name evidence="1" type="ORF">J2S69_000494</name>
</gene>
<dbReference type="Proteomes" id="UP001183604">
    <property type="component" value="Unassembled WGS sequence"/>
</dbReference>
<evidence type="ECO:0000313" key="2">
    <source>
        <dbReference type="Proteomes" id="UP001183604"/>
    </source>
</evidence>
<accession>A0ABU2AI72</accession>
<proteinExistence type="predicted"/>
<evidence type="ECO:0000313" key="1">
    <source>
        <dbReference type="EMBL" id="MDR7336775.1"/>
    </source>
</evidence>
<comment type="caution">
    <text evidence="1">The sequence shown here is derived from an EMBL/GenBank/DDBJ whole genome shotgun (WGS) entry which is preliminary data.</text>
</comment>
<reference evidence="1 2" key="1">
    <citation type="submission" date="2023-07" db="EMBL/GenBank/DDBJ databases">
        <title>Sequencing the genomes of 1000 actinobacteria strains.</title>
        <authorList>
            <person name="Klenk H.-P."/>
        </authorList>
    </citation>
    <scope>NUCLEOTIDE SEQUENCE [LARGE SCALE GENOMIC DNA]</scope>
    <source>
        <strain evidence="1 2">DSM 44724</strain>
    </source>
</reference>
<sequence length="161" mass="17806">MMVLLHKREIAIPEPKACSSDAVFWVVTDGGAQRGVCGPHLPMLMGQMTIEHPRTADEWPAPGVPCEYMEIETHHRYAALVRQIPTSFGDVRLYRLSEPLNGFEYVTVSAVTHLRPETYIFGSDETGSMDESYELPGSLPGVMNHTKALESAGYIVAEASR</sequence>
<protein>
    <submittedName>
        <fullName evidence="1">Uncharacterized protein</fullName>
    </submittedName>
</protein>
<name>A0ABU2AI72_9ACTN</name>
<dbReference type="RefSeq" id="WP_310283692.1">
    <property type="nucleotide sequence ID" value="NZ_BAAAOM010000002.1"/>
</dbReference>